<dbReference type="PANTHER" id="PTHR11076:SF35">
    <property type="entry name" value="DNA REPAIR PROTEIN HOMOLOG YOBH"/>
    <property type="match status" value="1"/>
</dbReference>
<feature type="domain" description="UmuC" evidence="6">
    <location>
        <begin position="15"/>
        <end position="205"/>
    </location>
</feature>
<evidence type="ECO:0000256" key="3">
    <source>
        <dbReference type="ARBA" id="ARBA00022695"/>
    </source>
</evidence>
<dbReference type="Pfam" id="PF00817">
    <property type="entry name" value="IMS"/>
    <property type="match status" value="1"/>
</dbReference>
<dbReference type="GO" id="GO:0003887">
    <property type="term" value="F:DNA-directed DNA polymerase activity"/>
    <property type="evidence" value="ECO:0007669"/>
    <property type="project" value="UniProtKB-KW"/>
</dbReference>
<gene>
    <name evidence="7" type="ORF">CBF30_03375</name>
</gene>
<dbReference type="AlphaFoldDB" id="A0A430AJM6"/>
<proteinExistence type="inferred from homology"/>
<evidence type="ECO:0000259" key="6">
    <source>
        <dbReference type="PROSITE" id="PS50173"/>
    </source>
</evidence>
<accession>A0A430AJM6</accession>
<dbReference type="SUPFAM" id="SSF56672">
    <property type="entry name" value="DNA/RNA polymerases"/>
    <property type="match status" value="1"/>
</dbReference>
<dbReference type="GO" id="GO:0009432">
    <property type="term" value="P:SOS response"/>
    <property type="evidence" value="ECO:0007669"/>
    <property type="project" value="TreeGrafter"/>
</dbReference>
<organism evidence="7 8">
    <name type="scientific">Vagococcus entomophilus</name>
    <dbReference type="NCBI Taxonomy" id="1160095"/>
    <lineage>
        <taxon>Bacteria</taxon>
        <taxon>Bacillati</taxon>
        <taxon>Bacillota</taxon>
        <taxon>Bacilli</taxon>
        <taxon>Lactobacillales</taxon>
        <taxon>Enterococcaceae</taxon>
        <taxon>Vagococcus</taxon>
    </lineage>
</organism>
<dbReference type="Gene3D" id="1.10.150.20">
    <property type="entry name" value="5' to 3' exonuclease, C-terminal subdomain"/>
    <property type="match status" value="1"/>
</dbReference>
<dbReference type="SUPFAM" id="SSF100879">
    <property type="entry name" value="Lesion bypass DNA polymerase (Y-family), little finger domain"/>
    <property type="match status" value="1"/>
</dbReference>
<keyword evidence="4" id="KW-0235">DNA replication</keyword>
<evidence type="ECO:0000256" key="4">
    <source>
        <dbReference type="ARBA" id="ARBA00022705"/>
    </source>
</evidence>
<keyword evidence="8" id="KW-1185">Reference proteome</keyword>
<evidence type="ECO:0000256" key="1">
    <source>
        <dbReference type="ARBA" id="ARBA00010945"/>
    </source>
</evidence>
<dbReference type="InterPro" id="IPR036775">
    <property type="entry name" value="DNA_pol_Y-fam_lit_finger_sf"/>
</dbReference>
<dbReference type="Gene3D" id="3.30.1490.100">
    <property type="entry name" value="DNA polymerase, Y-family, little finger domain"/>
    <property type="match status" value="1"/>
</dbReference>
<comment type="similarity">
    <text evidence="1">Belongs to the DNA polymerase type-Y family.</text>
</comment>
<dbReference type="Gene3D" id="3.30.70.270">
    <property type="match status" value="1"/>
</dbReference>
<reference evidence="7 8" key="1">
    <citation type="submission" date="2017-05" db="EMBL/GenBank/DDBJ databases">
        <title>Vagococcus spp. assemblies.</title>
        <authorList>
            <person name="Gulvik C.A."/>
        </authorList>
    </citation>
    <scope>NUCLEOTIDE SEQUENCE [LARGE SCALE GENOMIC DNA]</scope>
    <source>
        <strain evidence="7 8">DSM 24756</strain>
    </source>
</reference>
<dbReference type="InterPro" id="IPR017961">
    <property type="entry name" value="DNA_pol_Y-fam_little_finger"/>
</dbReference>
<dbReference type="CDD" id="cd01700">
    <property type="entry name" value="PolY_Pol_V_umuC"/>
    <property type="match status" value="1"/>
</dbReference>
<keyword evidence="5" id="KW-0808">Transferase</keyword>
<dbReference type="GO" id="GO:0042276">
    <property type="term" value="P:error-prone translesion synthesis"/>
    <property type="evidence" value="ECO:0007669"/>
    <property type="project" value="TreeGrafter"/>
</dbReference>
<keyword evidence="5" id="KW-0239">DNA-directed DNA polymerase</keyword>
<sequence length="438" mass="49900">MEMYMDYSKEPHLDILCIDVKSFYASVECVARGLNPMQTMLVVMSNAENAGGLTLSASPMAKKVLGISNVSRRFEIPDHPKLLVVPPRMSLYIKKNLEILDIFREFASDEDILVYSIDEAFLRVDAVKKLYQENAYQLARHIQRKIYHKLGLYTTVGIGDNMLLAKLALDNEAKCATDFKAEWRYADVKRKVWKIHPITDFWGINKRTAKRLDYLGINSIYDLAHSDPHVLKREFGVMGLQYYAHAWGIDRSDIQKRHHPKEKTIGLSQILPKDYHTKREIEIVLQEMSEQLTTRLRAQGLQTSCVSLGIGTAYHEISGGFHRQMSIDTTNQTKKIVHEIIELFNRYYQGEGVRSISVSCSKLTTSNVTQLTIFEDPENSLRAQHLDHTIDTLRARFGFTSLLHAHSLMDGATSIQRSKLVGGHLAGEEVKEDDTKSV</sequence>
<protein>
    <submittedName>
        <fullName evidence="7">Excinuclease ABC subunit A</fullName>
    </submittedName>
</protein>
<dbReference type="PROSITE" id="PS50173">
    <property type="entry name" value="UMUC"/>
    <property type="match status" value="1"/>
</dbReference>
<dbReference type="Pfam" id="PF11799">
    <property type="entry name" value="IMS_C"/>
    <property type="match status" value="1"/>
</dbReference>
<dbReference type="InterPro" id="IPR043502">
    <property type="entry name" value="DNA/RNA_pol_sf"/>
</dbReference>
<dbReference type="GO" id="GO:0003684">
    <property type="term" value="F:damaged DNA binding"/>
    <property type="evidence" value="ECO:0007669"/>
    <property type="project" value="InterPro"/>
</dbReference>
<dbReference type="InterPro" id="IPR043128">
    <property type="entry name" value="Rev_trsase/Diguanyl_cyclase"/>
</dbReference>
<evidence type="ECO:0000313" key="7">
    <source>
        <dbReference type="EMBL" id="RSU08295.1"/>
    </source>
</evidence>
<dbReference type="PANTHER" id="PTHR11076">
    <property type="entry name" value="DNA REPAIR POLYMERASE UMUC / TRANSFERASE FAMILY MEMBER"/>
    <property type="match status" value="1"/>
</dbReference>
<dbReference type="EMBL" id="NGJZ01000001">
    <property type="protein sequence ID" value="RSU08295.1"/>
    <property type="molecule type" value="Genomic_DNA"/>
</dbReference>
<dbReference type="GO" id="GO:0005829">
    <property type="term" value="C:cytosol"/>
    <property type="evidence" value="ECO:0007669"/>
    <property type="project" value="TreeGrafter"/>
</dbReference>
<evidence type="ECO:0000256" key="5">
    <source>
        <dbReference type="ARBA" id="ARBA00022932"/>
    </source>
</evidence>
<evidence type="ECO:0000256" key="2">
    <source>
        <dbReference type="ARBA" id="ARBA00022457"/>
    </source>
</evidence>
<dbReference type="GO" id="GO:0006260">
    <property type="term" value="P:DNA replication"/>
    <property type="evidence" value="ECO:0007669"/>
    <property type="project" value="UniProtKB-KW"/>
</dbReference>
<dbReference type="InterPro" id="IPR024728">
    <property type="entry name" value="PolY_HhH_motif"/>
</dbReference>
<comment type="caution">
    <text evidence="7">The sequence shown here is derived from an EMBL/GenBank/DDBJ whole genome shotgun (WGS) entry which is preliminary data.</text>
</comment>
<evidence type="ECO:0000313" key="8">
    <source>
        <dbReference type="Proteomes" id="UP000288669"/>
    </source>
</evidence>
<dbReference type="Pfam" id="PF11798">
    <property type="entry name" value="IMS_HHH"/>
    <property type="match status" value="1"/>
</dbReference>
<keyword evidence="3" id="KW-0548">Nucleotidyltransferase</keyword>
<dbReference type="GO" id="GO:0006281">
    <property type="term" value="P:DNA repair"/>
    <property type="evidence" value="ECO:0007669"/>
    <property type="project" value="InterPro"/>
</dbReference>
<keyword evidence="2" id="KW-0515">Mutator protein</keyword>
<dbReference type="InterPro" id="IPR050116">
    <property type="entry name" value="DNA_polymerase-Y"/>
</dbReference>
<dbReference type="InterPro" id="IPR001126">
    <property type="entry name" value="UmuC"/>
</dbReference>
<name>A0A430AJM6_9ENTE</name>
<dbReference type="Proteomes" id="UP000288669">
    <property type="component" value="Unassembled WGS sequence"/>
</dbReference>
<dbReference type="Gene3D" id="3.40.1170.60">
    <property type="match status" value="1"/>
</dbReference>
<dbReference type="RefSeq" id="WP_170168919.1">
    <property type="nucleotide sequence ID" value="NZ_JBHLWU010000001.1"/>
</dbReference>